<dbReference type="PROSITE" id="PS52038">
    <property type="entry name" value="TOPO_IB_2"/>
    <property type="match status" value="1"/>
</dbReference>
<organism evidence="3 4">
    <name type="scientific">Achromobacter aegrifaciens</name>
    <dbReference type="NCBI Taxonomy" id="1287736"/>
    <lineage>
        <taxon>Bacteria</taxon>
        <taxon>Pseudomonadati</taxon>
        <taxon>Pseudomonadota</taxon>
        <taxon>Betaproteobacteria</taxon>
        <taxon>Burkholderiales</taxon>
        <taxon>Alcaligenaceae</taxon>
        <taxon>Achromobacter</taxon>
    </lineage>
</organism>
<dbReference type="Gene3D" id="3.90.15.10">
    <property type="entry name" value="Topoisomerase I, Chain A, domain 3"/>
    <property type="match status" value="1"/>
</dbReference>
<dbReference type="Proteomes" id="UP000044098">
    <property type="component" value="Unassembled WGS sequence"/>
</dbReference>
<dbReference type="InterPro" id="IPR049331">
    <property type="entry name" value="Top1B_N_bact"/>
</dbReference>
<dbReference type="Gene3D" id="3.30.66.10">
    <property type="entry name" value="DNA topoisomerase I domain"/>
    <property type="match status" value="1"/>
</dbReference>
<evidence type="ECO:0000313" key="3">
    <source>
        <dbReference type="EMBL" id="CUJ13200.1"/>
    </source>
</evidence>
<dbReference type="GO" id="GO:0006265">
    <property type="term" value="P:DNA topological change"/>
    <property type="evidence" value="ECO:0007669"/>
    <property type="project" value="InterPro"/>
</dbReference>
<feature type="domain" description="DNA topoisomerase I catalytic core eukaryotic-type" evidence="1">
    <location>
        <begin position="112"/>
        <end position="312"/>
    </location>
</feature>
<evidence type="ECO:0000259" key="2">
    <source>
        <dbReference type="Pfam" id="PF21338"/>
    </source>
</evidence>
<feature type="domain" description="DNA topoisomerase IB N-terminal" evidence="2">
    <location>
        <begin position="50"/>
        <end position="97"/>
    </location>
</feature>
<proteinExistence type="predicted"/>
<dbReference type="Pfam" id="PF01028">
    <property type="entry name" value="Topoisom_I"/>
    <property type="match status" value="1"/>
</dbReference>
<dbReference type="AlphaFoldDB" id="A0AAD2QDE3"/>
<dbReference type="InterPro" id="IPR035447">
    <property type="entry name" value="DNA_topo_I_N_sf"/>
</dbReference>
<dbReference type="InterPro" id="IPR013500">
    <property type="entry name" value="TopoI_cat_euk"/>
</dbReference>
<evidence type="ECO:0000259" key="1">
    <source>
        <dbReference type="Pfam" id="PF01028"/>
    </source>
</evidence>
<dbReference type="Gene3D" id="1.10.132.120">
    <property type="match status" value="1"/>
</dbReference>
<reference evidence="3 4" key="1">
    <citation type="submission" date="2015-09" db="EMBL/GenBank/DDBJ databases">
        <authorList>
            <consortium name="Pathogen Informatics"/>
        </authorList>
    </citation>
    <scope>NUCLEOTIDE SEQUENCE [LARGE SCALE GENOMIC DNA]</scope>
    <source>
        <strain evidence="3 4">2789STDY5608625</strain>
    </source>
</reference>
<accession>A0AAD2QDE3</accession>
<name>A0AAD2QDE3_ACHAE</name>
<evidence type="ECO:0000313" key="4">
    <source>
        <dbReference type="Proteomes" id="UP000044098"/>
    </source>
</evidence>
<gene>
    <name evidence="3" type="ORF">ERS370000_02833</name>
</gene>
<sequence>MLMTAPLPLLAADDMNPSPRTAPARGGAALVYYDDSLAGYTRIRVNGSAFHYLDAQGRRIRSAREIERIDALAIPPDYEDVWICPSPLGHLQATGRDARGRKQYRYHPDWTAVRDASKYQSLAAFGQTLPRIRRQVERDLRTAGLSQNKVIAVLVRLLETTLVRIGAREYARTNKSYGLTTLKRRHASVTGDKFRFRFQGKSGVTHDVSAADRRVARIIKRCLDIPGQQLFQYLDEDGGSHPVDSGAVNAYLRVAGAGDFTAKHYRTWAGSVMAYAALQACPSESASQAQKTVVEVIKQVSRRLANTPAVCRACYVHPAILAAYLDGTLPARSAAPRGPRGLNADERRLLAFLGGEAAAAANARQASKDR</sequence>
<dbReference type="InterPro" id="IPR014711">
    <property type="entry name" value="TopoI_cat_a-hlx-sub_euk"/>
</dbReference>
<dbReference type="InterPro" id="IPR011010">
    <property type="entry name" value="DNA_brk_join_enz"/>
</dbReference>
<dbReference type="EMBL" id="CYTK01000004">
    <property type="protein sequence ID" value="CUJ13200.1"/>
    <property type="molecule type" value="Genomic_DNA"/>
</dbReference>
<dbReference type="Pfam" id="PF21338">
    <property type="entry name" value="Top1B_N_bact"/>
    <property type="match status" value="1"/>
</dbReference>
<protein>
    <submittedName>
        <fullName evidence="3">Eukaryotic DNA topoisomerase I, catalytic core</fullName>
    </submittedName>
</protein>
<dbReference type="GO" id="GO:0003917">
    <property type="term" value="F:DNA topoisomerase type I (single strand cut, ATP-independent) activity"/>
    <property type="evidence" value="ECO:0007669"/>
    <property type="project" value="InterPro"/>
</dbReference>
<dbReference type="SUPFAM" id="SSF56349">
    <property type="entry name" value="DNA breaking-rejoining enzymes"/>
    <property type="match status" value="1"/>
</dbReference>
<dbReference type="SUPFAM" id="SSF55869">
    <property type="entry name" value="DNA topoisomerase I domain"/>
    <property type="match status" value="1"/>
</dbReference>
<dbReference type="GO" id="GO:0003677">
    <property type="term" value="F:DNA binding"/>
    <property type="evidence" value="ECO:0007669"/>
    <property type="project" value="InterPro"/>
</dbReference>
<comment type="caution">
    <text evidence="3">The sequence shown here is derived from an EMBL/GenBank/DDBJ whole genome shotgun (WGS) entry which is preliminary data.</text>
</comment>